<reference evidence="6 7" key="1">
    <citation type="journal article" date="2020" name="Biotechnol. Biofuels">
        <title>New insights from the biogas microbiome by comprehensive genome-resolved metagenomics of nearly 1600 species originating from multiple anaerobic digesters.</title>
        <authorList>
            <person name="Campanaro S."/>
            <person name="Treu L."/>
            <person name="Rodriguez-R L.M."/>
            <person name="Kovalovszki A."/>
            <person name="Ziels R.M."/>
            <person name="Maus I."/>
            <person name="Zhu X."/>
            <person name="Kougias P.G."/>
            <person name="Basile A."/>
            <person name="Luo G."/>
            <person name="Schluter A."/>
            <person name="Konstantinidis K.T."/>
            <person name="Angelidaki I."/>
        </authorList>
    </citation>
    <scope>NUCLEOTIDE SEQUENCE [LARGE SCALE GENOMIC DNA]</scope>
    <source>
        <strain evidence="6">AS05jafATM_4</strain>
    </source>
</reference>
<dbReference type="PANTHER" id="PTHR14226:SF76">
    <property type="entry name" value="NTE FAMILY PROTEIN RSSA"/>
    <property type="match status" value="1"/>
</dbReference>
<dbReference type="EMBL" id="DUTF01000250">
    <property type="protein sequence ID" value="HHY27339.1"/>
    <property type="molecule type" value="Genomic_DNA"/>
</dbReference>
<proteinExistence type="predicted"/>
<feature type="short sequence motif" description="DGA/G" evidence="4">
    <location>
        <begin position="151"/>
        <end position="153"/>
    </location>
</feature>
<dbReference type="PANTHER" id="PTHR14226">
    <property type="entry name" value="NEUROPATHY TARGET ESTERASE/SWISS CHEESE D.MELANOGASTER"/>
    <property type="match status" value="1"/>
</dbReference>
<dbReference type="Proteomes" id="UP000553059">
    <property type="component" value="Unassembled WGS sequence"/>
</dbReference>
<dbReference type="Gene3D" id="3.40.1090.10">
    <property type="entry name" value="Cytosolic phospholipase A2 catalytic domain"/>
    <property type="match status" value="2"/>
</dbReference>
<dbReference type="InterPro" id="IPR016035">
    <property type="entry name" value="Acyl_Trfase/lysoPLipase"/>
</dbReference>
<dbReference type="InterPro" id="IPR050301">
    <property type="entry name" value="NTE"/>
</dbReference>
<feature type="short sequence motif" description="GXSXG" evidence="4">
    <location>
        <begin position="36"/>
        <end position="40"/>
    </location>
</feature>
<evidence type="ECO:0000259" key="5">
    <source>
        <dbReference type="PROSITE" id="PS51635"/>
    </source>
</evidence>
<keyword evidence="2 4" id="KW-0442">Lipid degradation</keyword>
<keyword evidence="1 4" id="KW-0378">Hydrolase</keyword>
<feature type="active site" description="Proton acceptor" evidence="4">
    <location>
        <position position="151"/>
    </location>
</feature>
<gene>
    <name evidence="6" type="ORF">GX523_11480</name>
</gene>
<evidence type="ECO:0000256" key="2">
    <source>
        <dbReference type="ARBA" id="ARBA00022963"/>
    </source>
</evidence>
<comment type="caution">
    <text evidence="4">Lacks conserved residue(s) required for the propagation of feature annotation.</text>
</comment>
<keyword evidence="3 4" id="KW-0443">Lipid metabolism</keyword>
<dbReference type="PROSITE" id="PS51635">
    <property type="entry name" value="PNPLA"/>
    <property type="match status" value="1"/>
</dbReference>
<dbReference type="SUPFAM" id="SSF52151">
    <property type="entry name" value="FabD/lysophospholipase-like"/>
    <property type="match status" value="1"/>
</dbReference>
<feature type="active site" description="Nucleophile" evidence="4">
    <location>
        <position position="38"/>
    </location>
</feature>
<evidence type="ECO:0000256" key="4">
    <source>
        <dbReference type="PROSITE-ProRule" id="PRU01161"/>
    </source>
</evidence>
<evidence type="ECO:0000256" key="3">
    <source>
        <dbReference type="ARBA" id="ARBA00023098"/>
    </source>
</evidence>
<dbReference type="Pfam" id="PF01734">
    <property type="entry name" value="Patatin"/>
    <property type="match status" value="1"/>
</dbReference>
<accession>A0A7C7DAC2</accession>
<comment type="caution">
    <text evidence="6">The sequence shown here is derived from an EMBL/GenBank/DDBJ whole genome shotgun (WGS) entry which is preliminary data.</text>
</comment>
<feature type="domain" description="PNPLA" evidence="5">
    <location>
        <begin position="5"/>
        <end position="164"/>
    </location>
</feature>
<dbReference type="InterPro" id="IPR002641">
    <property type="entry name" value="PNPLA_dom"/>
</dbReference>
<evidence type="ECO:0000313" key="7">
    <source>
        <dbReference type="Proteomes" id="UP000553059"/>
    </source>
</evidence>
<dbReference type="GO" id="GO:0016042">
    <property type="term" value="P:lipid catabolic process"/>
    <property type="evidence" value="ECO:0007669"/>
    <property type="project" value="UniProtKB-UniRule"/>
</dbReference>
<evidence type="ECO:0000256" key="1">
    <source>
        <dbReference type="ARBA" id="ARBA00022801"/>
    </source>
</evidence>
<name>A0A7C7DAC2_9FIRM</name>
<evidence type="ECO:0000313" key="6">
    <source>
        <dbReference type="EMBL" id="HHY27339.1"/>
    </source>
</evidence>
<protein>
    <submittedName>
        <fullName evidence="6">Patatin family protein</fullName>
    </submittedName>
</protein>
<dbReference type="GO" id="GO:0016787">
    <property type="term" value="F:hydrolase activity"/>
    <property type="evidence" value="ECO:0007669"/>
    <property type="project" value="UniProtKB-UniRule"/>
</dbReference>
<organism evidence="6 7">
    <name type="scientific">Desulfitobacterium dehalogenans</name>
    <dbReference type="NCBI Taxonomy" id="36854"/>
    <lineage>
        <taxon>Bacteria</taxon>
        <taxon>Bacillati</taxon>
        <taxon>Bacillota</taxon>
        <taxon>Clostridia</taxon>
        <taxon>Eubacteriales</taxon>
        <taxon>Desulfitobacteriaceae</taxon>
        <taxon>Desulfitobacterium</taxon>
    </lineage>
</organism>
<dbReference type="AlphaFoldDB" id="A0A7C7DAC2"/>
<sequence>MAKGLVLGAGGARGLAHLGFLQVLEEESLKVDYIVGCSIGAVFGALWAAGTDLYRLEQLITYQGFSKMLLDLSVSRDGLIKGEKILEAMRLLTKNLTFEELKTPLAIVATDIETGEGIVFREGSIAHAVRASISIPGVFKPYPYQGRLFVDGAVKNRLPIQVVKDMGAEKVLAVDVKKGLSTKLNTAMDVMLQALEILEEEAFSTQKEKADILIQPEVGHIGVLQFDLAAEAIALGRTAAKSKLFEIVRNFH</sequence>